<dbReference type="Proteomes" id="UP000824321">
    <property type="component" value="Chromosome"/>
</dbReference>
<dbReference type="InterPro" id="IPR013094">
    <property type="entry name" value="AB_hydrolase_3"/>
</dbReference>
<protein>
    <submittedName>
        <fullName evidence="5">Alpha/beta hydrolase</fullName>
    </submittedName>
</protein>
<gene>
    <name evidence="5" type="ORF">K3136_08295</name>
</gene>
<reference evidence="5 6" key="1">
    <citation type="submission" date="2021-08" db="EMBL/GenBank/DDBJ databases">
        <title>Comparative Genomics Analysis of the Genus Qipengyuania Reveals Extensive Genetic Diversity and Metabolic Versatility, Including the Description of Fifteen Novel Species.</title>
        <authorList>
            <person name="Liu Y."/>
        </authorList>
    </citation>
    <scope>NUCLEOTIDE SEQUENCE [LARGE SCALE GENOMIC DNA]</scope>
    <source>
        <strain evidence="5 6">1NDH1</strain>
    </source>
</reference>
<dbReference type="PANTHER" id="PTHR48081">
    <property type="entry name" value="AB HYDROLASE SUPERFAMILY PROTEIN C4A8.06C"/>
    <property type="match status" value="1"/>
</dbReference>
<dbReference type="InterPro" id="IPR050300">
    <property type="entry name" value="GDXG_lipolytic_enzyme"/>
</dbReference>
<proteinExistence type="inferred from homology"/>
<evidence type="ECO:0000259" key="4">
    <source>
        <dbReference type="Pfam" id="PF07859"/>
    </source>
</evidence>
<dbReference type="Pfam" id="PF07859">
    <property type="entry name" value="Abhydrolase_3"/>
    <property type="match status" value="1"/>
</dbReference>
<dbReference type="InterPro" id="IPR029058">
    <property type="entry name" value="AB_hydrolase_fold"/>
</dbReference>
<feature type="chain" id="PRO_5046445311" evidence="3">
    <location>
        <begin position="21"/>
        <end position="295"/>
    </location>
</feature>
<sequence>MKFVALILAFVLTGCAITGADNGAERDNVIVSTSEPAEGQLAPERLVYRRFGDETLSAFLFEPDATETSDTAILLFHGGGYFTGSPQSTFMAANAFASAGITSISIQYRLADENNTPIEALSDACHALQWVRGDERFNHIDDEKIALFGISAGAHLAANLVTHGCENPIAPPSALLLSSASVEVMSFADRFTSLLHNRAEPKAHSPLHNMKTALPPTAMAHGKMDRLAPIATVEEFCARQIKLGGKCELMRFPARGHLMSRSLEQQTPGPGFDPDLSDLAESYDFFIRFLQENSG</sequence>
<feature type="domain" description="Alpha/beta hydrolase fold-3" evidence="4">
    <location>
        <begin position="73"/>
        <end position="227"/>
    </location>
</feature>
<feature type="signal peptide" evidence="3">
    <location>
        <begin position="1"/>
        <end position="20"/>
    </location>
</feature>
<dbReference type="SUPFAM" id="SSF53474">
    <property type="entry name" value="alpha/beta-Hydrolases"/>
    <property type="match status" value="1"/>
</dbReference>
<name>A0ABX8ZYK7_9SPHN</name>
<dbReference type="Gene3D" id="3.40.50.1820">
    <property type="entry name" value="alpha/beta hydrolase"/>
    <property type="match status" value="1"/>
</dbReference>
<evidence type="ECO:0000256" key="3">
    <source>
        <dbReference type="SAM" id="SignalP"/>
    </source>
</evidence>
<dbReference type="InterPro" id="IPR002168">
    <property type="entry name" value="Lipase_GDXG_HIS_AS"/>
</dbReference>
<keyword evidence="3" id="KW-0732">Signal</keyword>
<dbReference type="PROSITE" id="PS51257">
    <property type="entry name" value="PROKAR_LIPOPROTEIN"/>
    <property type="match status" value="1"/>
</dbReference>
<evidence type="ECO:0000256" key="2">
    <source>
        <dbReference type="ARBA" id="ARBA00022801"/>
    </source>
</evidence>
<keyword evidence="6" id="KW-1185">Reference proteome</keyword>
<dbReference type="RefSeq" id="WP_221429860.1">
    <property type="nucleotide sequence ID" value="NZ_CP081294.1"/>
</dbReference>
<keyword evidence="2 5" id="KW-0378">Hydrolase</keyword>
<evidence type="ECO:0000313" key="5">
    <source>
        <dbReference type="EMBL" id="QZD94110.1"/>
    </source>
</evidence>
<organism evidence="5 6">
    <name type="scientific">Qipengyuania gelatinilytica</name>
    <dbReference type="NCBI Taxonomy" id="2867231"/>
    <lineage>
        <taxon>Bacteria</taxon>
        <taxon>Pseudomonadati</taxon>
        <taxon>Pseudomonadota</taxon>
        <taxon>Alphaproteobacteria</taxon>
        <taxon>Sphingomonadales</taxon>
        <taxon>Erythrobacteraceae</taxon>
        <taxon>Qipengyuania</taxon>
    </lineage>
</organism>
<dbReference type="PROSITE" id="PS01173">
    <property type="entry name" value="LIPASE_GDXG_HIS"/>
    <property type="match status" value="1"/>
</dbReference>
<dbReference type="GO" id="GO:0016787">
    <property type="term" value="F:hydrolase activity"/>
    <property type="evidence" value="ECO:0007669"/>
    <property type="project" value="UniProtKB-KW"/>
</dbReference>
<evidence type="ECO:0000313" key="6">
    <source>
        <dbReference type="Proteomes" id="UP000824321"/>
    </source>
</evidence>
<dbReference type="EMBL" id="CP081294">
    <property type="protein sequence ID" value="QZD94110.1"/>
    <property type="molecule type" value="Genomic_DNA"/>
</dbReference>
<evidence type="ECO:0000256" key="1">
    <source>
        <dbReference type="ARBA" id="ARBA00010515"/>
    </source>
</evidence>
<accession>A0ABX8ZYK7</accession>
<comment type="similarity">
    <text evidence="1">Belongs to the 'GDXG' lipolytic enzyme family.</text>
</comment>